<sequence length="258" mass="28531">MVTTVKLVKMAKLKAPVIFTGLPGIGLVGKIVVDYLLKELNTEKIAEIISDSFPPSAHTKEGMLELIKDEIYHYSFKGKDYLFLSGPVQPSLDFRSGTAQEHYEFARSICEFLKQHDVKEIYALAGINVGERRMNHEPKVIVAATSKALLNDLKKYGVIIDKNEGLISGAAGLLPGIAAEFGMDAACLMGETNVRLVYGDHGAAKKVLELLIKKFGFKVDMRKIEKESVEIEKAFTQLSAQLEEQEEKPLPSGLSYVR</sequence>
<dbReference type="Gene3D" id="3.40.50.10900">
    <property type="entry name" value="PAC-like subunit"/>
    <property type="match status" value="1"/>
</dbReference>
<proteinExistence type="predicted"/>
<evidence type="ECO:0000313" key="2">
    <source>
        <dbReference type="EMBL" id="MBS3057587.1"/>
    </source>
</evidence>
<dbReference type="PANTHER" id="PTHR35610:SF7">
    <property type="entry name" value="3-ISOPROPYLMALATE DEHYDRATASE"/>
    <property type="match status" value="1"/>
</dbReference>
<comment type="caution">
    <text evidence="2">The sequence shown here is derived from an EMBL/GenBank/DDBJ whole genome shotgun (WGS) entry which is preliminary data.</text>
</comment>
<dbReference type="Pfam" id="PF09754">
    <property type="entry name" value="PAC2"/>
    <property type="match status" value="1"/>
</dbReference>
<keyword evidence="1" id="KW-0175">Coiled coil</keyword>
<dbReference type="SUPFAM" id="SSF159659">
    <property type="entry name" value="Cgl1923-like"/>
    <property type="match status" value="1"/>
</dbReference>
<reference evidence="2" key="2">
    <citation type="submission" date="2021-05" db="EMBL/GenBank/DDBJ databases">
        <title>Protein family content uncovers lineage relationships and bacterial pathway maintenance mechanisms in DPANN archaea.</title>
        <authorList>
            <person name="Castelle C.J."/>
            <person name="Meheust R."/>
            <person name="Jaffe A.L."/>
            <person name="Seitz K."/>
            <person name="Gong X."/>
            <person name="Baker B.J."/>
            <person name="Banfield J.F."/>
        </authorList>
    </citation>
    <scope>NUCLEOTIDE SEQUENCE</scope>
    <source>
        <strain evidence="2">RIFCSPHIGHO2_01_FULL_AR10_44_11</strain>
    </source>
</reference>
<dbReference type="EMBL" id="JAGVWD010000044">
    <property type="protein sequence ID" value="MBS3057587.1"/>
    <property type="molecule type" value="Genomic_DNA"/>
</dbReference>
<feature type="coiled-coil region" evidence="1">
    <location>
        <begin position="221"/>
        <end position="248"/>
    </location>
</feature>
<protein>
    <submittedName>
        <fullName evidence="2">PAC2 family protein</fullName>
    </submittedName>
</protein>
<dbReference type="InterPro" id="IPR019151">
    <property type="entry name" value="Proteasome_assmbl_chaperone_2"/>
</dbReference>
<dbReference type="InterPro" id="IPR038389">
    <property type="entry name" value="PSMG2_sf"/>
</dbReference>
<dbReference type="PANTHER" id="PTHR35610">
    <property type="entry name" value="3-ISOPROPYLMALATE DEHYDRATASE-RELATED"/>
    <property type="match status" value="1"/>
</dbReference>
<accession>A0A8T4KTY9</accession>
<reference evidence="2" key="1">
    <citation type="submission" date="2021-03" db="EMBL/GenBank/DDBJ databases">
        <authorList>
            <person name="Jaffe A."/>
        </authorList>
    </citation>
    <scope>NUCLEOTIDE SEQUENCE</scope>
    <source>
        <strain evidence="2">RIFCSPHIGHO2_01_FULL_AR10_44_11</strain>
    </source>
</reference>
<gene>
    <name evidence="2" type="ORF">J4415_03065</name>
</gene>
<dbReference type="AlphaFoldDB" id="A0A8T4KTY9"/>
<evidence type="ECO:0000256" key="1">
    <source>
        <dbReference type="SAM" id="Coils"/>
    </source>
</evidence>
<name>A0A8T4KTY9_9ARCH</name>
<evidence type="ECO:0000313" key="3">
    <source>
        <dbReference type="Proteomes" id="UP000677687"/>
    </source>
</evidence>
<dbReference type="Proteomes" id="UP000677687">
    <property type="component" value="Unassembled WGS sequence"/>
</dbReference>
<organism evidence="2 3">
    <name type="scientific">Candidatus Iainarchaeum sp</name>
    <dbReference type="NCBI Taxonomy" id="3101447"/>
    <lineage>
        <taxon>Archaea</taxon>
        <taxon>Candidatus Iainarchaeota</taxon>
        <taxon>Candidatus Iainarchaeia</taxon>
        <taxon>Candidatus Iainarchaeales</taxon>
        <taxon>Candidatus Iainarchaeaceae</taxon>
        <taxon>Candidatus Iainarchaeum</taxon>
    </lineage>
</organism>